<dbReference type="CDD" id="cd01021">
    <property type="entry name" value="GEWL"/>
    <property type="match status" value="1"/>
</dbReference>
<evidence type="ECO:0000313" key="13">
    <source>
        <dbReference type="EMBL" id="TRY83936.1"/>
    </source>
</evidence>
<feature type="domain" description="DUF4592" evidence="12">
    <location>
        <begin position="453"/>
        <end position="497"/>
    </location>
</feature>
<feature type="compositionally biased region" description="Polar residues" evidence="10">
    <location>
        <begin position="385"/>
        <end position="395"/>
    </location>
</feature>
<accession>A0A553Q204</accession>
<keyword evidence="7" id="KW-0378">Hydrolase</keyword>
<evidence type="ECO:0000256" key="7">
    <source>
        <dbReference type="ARBA" id="ARBA00022801"/>
    </source>
</evidence>
<dbReference type="InterPro" id="IPR028030">
    <property type="entry name" value="DUF4592"/>
</dbReference>
<organism evidence="13 14">
    <name type="scientific">Danionella cerebrum</name>
    <dbReference type="NCBI Taxonomy" id="2873325"/>
    <lineage>
        <taxon>Eukaryota</taxon>
        <taxon>Metazoa</taxon>
        <taxon>Chordata</taxon>
        <taxon>Craniata</taxon>
        <taxon>Vertebrata</taxon>
        <taxon>Euteleostomi</taxon>
        <taxon>Actinopterygii</taxon>
        <taxon>Neopterygii</taxon>
        <taxon>Teleostei</taxon>
        <taxon>Ostariophysi</taxon>
        <taxon>Cypriniformes</taxon>
        <taxon>Danionidae</taxon>
        <taxon>Danioninae</taxon>
        <taxon>Danionella</taxon>
    </lineage>
</organism>
<dbReference type="InterPro" id="IPR026713">
    <property type="entry name" value="CRACD-like"/>
</dbReference>
<keyword evidence="14" id="KW-1185">Reference proteome</keyword>
<keyword evidence="11" id="KW-0732">Signal</keyword>
<proteinExistence type="inferred from homology"/>
<comment type="similarity">
    <text evidence="2">Belongs to the glycosyl hydrolase 23 family.</text>
</comment>
<reference evidence="13 14" key="1">
    <citation type="journal article" date="2019" name="Sci. Data">
        <title>Hybrid genome assembly and annotation of Danionella translucida.</title>
        <authorList>
            <person name="Kadobianskyi M."/>
            <person name="Schulze L."/>
            <person name="Schuelke M."/>
            <person name="Judkewitz B."/>
        </authorList>
    </citation>
    <scope>NUCLEOTIDE SEQUENCE [LARGE SCALE GENOMIC DNA]</scope>
    <source>
        <strain evidence="13 14">Bolton</strain>
    </source>
</reference>
<dbReference type="EMBL" id="SRMA01026444">
    <property type="protein sequence ID" value="TRY83936.1"/>
    <property type="molecule type" value="Genomic_DNA"/>
</dbReference>
<evidence type="ECO:0000313" key="14">
    <source>
        <dbReference type="Proteomes" id="UP000316079"/>
    </source>
</evidence>
<dbReference type="InterPro" id="IPR023346">
    <property type="entry name" value="Lysozyme-like_dom_sf"/>
</dbReference>
<dbReference type="GO" id="GO:0042742">
    <property type="term" value="P:defense response to bacterium"/>
    <property type="evidence" value="ECO:0007669"/>
    <property type="project" value="UniProtKB-KW"/>
</dbReference>
<feature type="region of interest" description="Disordered" evidence="10">
    <location>
        <begin position="355"/>
        <end position="424"/>
    </location>
</feature>
<dbReference type="FunFam" id="1.10.530.10:FF:000026">
    <property type="entry name" value="Lysozyme g"/>
    <property type="match status" value="1"/>
</dbReference>
<evidence type="ECO:0000256" key="1">
    <source>
        <dbReference type="ARBA" id="ARBA00000632"/>
    </source>
</evidence>
<protein>
    <recommendedName>
        <fullName evidence="4">Lysozyme g</fullName>
        <ecNumber evidence="3">3.2.1.17</ecNumber>
    </recommendedName>
    <alternativeName>
        <fullName evidence="9">1,4-beta-N-acetylmuramidase</fullName>
    </alternativeName>
</protein>
<evidence type="ECO:0000256" key="3">
    <source>
        <dbReference type="ARBA" id="ARBA00012732"/>
    </source>
</evidence>
<feature type="region of interest" description="Disordered" evidence="10">
    <location>
        <begin position="551"/>
        <end position="581"/>
    </location>
</feature>
<feature type="compositionally biased region" description="Polar residues" evidence="10">
    <location>
        <begin position="863"/>
        <end position="876"/>
    </location>
</feature>
<dbReference type="OrthoDB" id="10021790at2759"/>
<evidence type="ECO:0000259" key="12">
    <source>
        <dbReference type="Pfam" id="PF15262"/>
    </source>
</evidence>
<feature type="signal peptide" evidence="11">
    <location>
        <begin position="1"/>
        <end position="17"/>
    </location>
</feature>
<comment type="caution">
    <text evidence="13">The sequence shown here is derived from an EMBL/GenBank/DDBJ whole genome shotgun (WGS) entry which is preliminary data.</text>
</comment>
<dbReference type="GO" id="GO:0009253">
    <property type="term" value="P:peptidoglycan catabolic process"/>
    <property type="evidence" value="ECO:0007669"/>
    <property type="project" value="InterPro"/>
</dbReference>
<evidence type="ECO:0000256" key="10">
    <source>
        <dbReference type="SAM" id="MobiDB-lite"/>
    </source>
</evidence>
<dbReference type="InterPro" id="IPR002152">
    <property type="entry name" value="Glyco_hydro_23"/>
</dbReference>
<name>A0A553Q204_9TELE</name>
<dbReference type="PANTHER" id="PTHR47743">
    <property type="entry name" value="KIAA1210 / KIAA1211 FAMILY MEMBER"/>
    <property type="match status" value="1"/>
</dbReference>
<feature type="compositionally biased region" description="Polar residues" evidence="10">
    <location>
        <begin position="1077"/>
        <end position="1094"/>
    </location>
</feature>
<keyword evidence="5" id="KW-0929">Antimicrobial</keyword>
<evidence type="ECO:0000256" key="5">
    <source>
        <dbReference type="ARBA" id="ARBA00022529"/>
    </source>
</evidence>
<keyword evidence="6" id="KW-0081">Bacteriolytic enzyme</keyword>
<feature type="compositionally biased region" description="Acidic residues" evidence="10">
    <location>
        <begin position="713"/>
        <end position="727"/>
    </location>
</feature>
<dbReference type="STRING" id="623744.A0A553Q204"/>
<feature type="region of interest" description="Disordered" evidence="10">
    <location>
        <begin position="692"/>
        <end position="880"/>
    </location>
</feature>
<dbReference type="AlphaFoldDB" id="A0A553Q204"/>
<dbReference type="GO" id="GO:0031640">
    <property type="term" value="P:killing of cells of another organism"/>
    <property type="evidence" value="ECO:0007669"/>
    <property type="project" value="UniProtKB-KW"/>
</dbReference>
<feature type="compositionally biased region" description="Basic and acidic residues" evidence="10">
    <location>
        <begin position="1040"/>
        <end position="1054"/>
    </location>
</feature>
<dbReference type="EC" id="3.2.1.17" evidence="3"/>
<sequence>MGLQTILAMFFLVCIYGDISNIDTTGASEVTAKQDNLTVKGVEASKKLAEHDLARMAQYKSKIFNVARAKQMDPAVIAAIISRESRAGAALKDGWGDHGNGFGLMQVDKRYHKLVGAWDSEEHLTQGTEILISFIKDIRTKFPQWTQDQCFKGGISAYNAGVKNVRTYENMDVGTTGGQHDHPSPLHMKVLSPQGVAPFNSQMTPRKAAAWEGTPERKRQRERCKEHMYLLCGYGKGGIGQIFTQDALTLISGNNGSLLPLLWEQKLSHEAPDVFTEACVWRLSKEVDGGMHTVQEVEQDRVEVMTSVVSEIMSSGSPDITGATEASDAAEECSGKKKSKFQTFKNFFVKKKRKNGLSPAGESGLKASESSEDIASSDPAVSHGRSGSASGSKLNLGNKAMSHDSVFASDSPSSEANEGLGASQDSIHGKMKSLQLQLKQAIRLDSGRKAEEMCHEASWSLSSPQASVPVDFSVPATSASCLDSSAARHRIAVSANARAKRKPVSRPLLLQRREKLLRNMEEESLDECVEQESEGSVKRGLSKLQVILPEQESLTSEHEEDEEAHDSSSGRRSSRSSSISAADIADAQPLGEHHLPTPEVPQCSWERTVTLELQTDDFLLDAGCEVVPDGQGSLLEEVLSSLKCPLASGLTLEPENMLLQNQVEVLNMESMVLESQEQEDEDLLNPSEMMAFSSEQAPPPDSLSDLSLVSDQSTEEEELELPAEESPETSPLQVLEEDAERHKCEEEEEEKLESPVAFGETIEVKVEVESDDVGVEQEKGEESVEEEFEKSDTSSYDEADETVLHSSPETESEESFVDEGNFVEHEPESEHIDREELQSSTETSDDLEAPEPLADELLEASEFQESPMTLPELSTSLEKEQEHEIIMLDVSAEAQEAPAENPEIVSEQQVLESIGSIAEVRPRFTIAPAWQRSLGSGGEQDCLNISPEAGENAASPQSTELITPDREERDEPAPTPSNSSLPVEKEEERSLENPFGVRLRKTPVLHRYGFDGDSSLVQETFEKDQEAKRTFLLKKPEVMMDSLSSDRKTPETVKRLSAGGSESPSWISVARQKQKNFMENSPENSPETACSQGEVTRPDSLLSVSAPVAKEHLTQPHSPLKVFCSLELSNASLVEKDGKRVVNPSALPLAQDEPPWLALAKKKAKAWSEMPQIVQ</sequence>
<gene>
    <name evidence="13" type="ORF">DNTS_014668</name>
</gene>
<dbReference type="SUPFAM" id="SSF53955">
    <property type="entry name" value="Lysozyme-like"/>
    <property type="match status" value="1"/>
</dbReference>
<feature type="region of interest" description="Disordered" evidence="10">
    <location>
        <begin position="1077"/>
        <end position="1096"/>
    </location>
</feature>
<dbReference type="PRINTS" id="PR00749">
    <property type="entry name" value="LYSOZYMEG"/>
</dbReference>
<evidence type="ECO:0000256" key="8">
    <source>
        <dbReference type="ARBA" id="ARBA00023295"/>
    </source>
</evidence>
<dbReference type="Proteomes" id="UP000316079">
    <property type="component" value="Unassembled WGS sequence"/>
</dbReference>
<evidence type="ECO:0000256" key="6">
    <source>
        <dbReference type="ARBA" id="ARBA00022638"/>
    </source>
</evidence>
<feature type="compositionally biased region" description="Low complexity" evidence="10">
    <location>
        <begin position="702"/>
        <end position="712"/>
    </location>
</feature>
<evidence type="ECO:0000256" key="11">
    <source>
        <dbReference type="SAM" id="SignalP"/>
    </source>
</evidence>
<dbReference type="PANTHER" id="PTHR47743:SF2">
    <property type="entry name" value="ACROSOMAL PROTEIN KIAA1210"/>
    <property type="match status" value="1"/>
</dbReference>
<feature type="chain" id="PRO_5022065158" description="Lysozyme g" evidence="11">
    <location>
        <begin position="18"/>
        <end position="1175"/>
    </location>
</feature>
<evidence type="ECO:0000256" key="4">
    <source>
        <dbReference type="ARBA" id="ARBA00016485"/>
    </source>
</evidence>
<comment type="catalytic activity">
    <reaction evidence="1">
        <text>Hydrolysis of (1-&gt;4)-beta-linkages between N-acetylmuramic acid and N-acetyl-D-glucosamine residues in a peptidoglycan and between N-acetyl-D-glucosamine residues in chitodextrins.</text>
        <dbReference type="EC" id="3.2.1.17"/>
    </reaction>
</comment>
<dbReference type="Gene3D" id="1.10.530.10">
    <property type="match status" value="1"/>
</dbReference>
<evidence type="ECO:0000256" key="9">
    <source>
        <dbReference type="ARBA" id="ARBA00031262"/>
    </source>
</evidence>
<dbReference type="GO" id="GO:0003796">
    <property type="term" value="F:lysozyme activity"/>
    <property type="evidence" value="ECO:0007669"/>
    <property type="project" value="UniProtKB-EC"/>
</dbReference>
<dbReference type="Pfam" id="PF15262">
    <property type="entry name" value="DUF4592"/>
    <property type="match status" value="1"/>
</dbReference>
<feature type="region of interest" description="Disordered" evidence="10">
    <location>
        <begin position="931"/>
        <end position="995"/>
    </location>
</feature>
<feature type="compositionally biased region" description="Basic and acidic residues" evidence="10">
    <location>
        <begin position="963"/>
        <end position="972"/>
    </location>
</feature>
<keyword evidence="8" id="KW-0326">Glycosidase</keyword>
<feature type="compositionally biased region" description="Basic and acidic residues" evidence="10">
    <location>
        <begin position="822"/>
        <end position="837"/>
    </location>
</feature>
<feature type="compositionally biased region" description="Acidic residues" evidence="10">
    <location>
        <begin position="843"/>
        <end position="859"/>
    </location>
</feature>
<evidence type="ECO:0000256" key="2">
    <source>
        <dbReference type="ARBA" id="ARBA00008902"/>
    </source>
</evidence>
<feature type="region of interest" description="Disordered" evidence="10">
    <location>
        <begin position="1040"/>
        <end position="1066"/>
    </location>
</feature>
<feature type="compositionally biased region" description="Acidic residues" evidence="10">
    <location>
        <begin position="783"/>
        <end position="801"/>
    </location>
</feature>